<dbReference type="PANTHER" id="PTHR46651:SF1">
    <property type="entry name" value="SMALL MUTS RELATED FAMILY PROTEIN"/>
    <property type="match status" value="1"/>
</dbReference>
<dbReference type="AlphaFoldDB" id="A0A7J8XSY0"/>
<dbReference type="Proteomes" id="UP000593577">
    <property type="component" value="Unassembled WGS sequence"/>
</dbReference>
<comment type="caution">
    <text evidence="3">The sequence shown here is derived from an EMBL/GenBank/DDBJ whole genome shotgun (WGS) entry which is preliminary data.</text>
</comment>
<dbReference type="PANTHER" id="PTHR46651">
    <property type="entry name" value="POLYADENYLATE-BINDING PROTEIN-INTERACTING PROTEIN 7"/>
    <property type="match status" value="1"/>
</dbReference>
<reference evidence="3 4" key="1">
    <citation type="journal article" date="2019" name="Genome Biol. Evol.">
        <title>Insights into the evolution of the New World diploid cottons (Gossypium, subgenus Houzingenia) based on genome sequencing.</title>
        <authorList>
            <person name="Grover C.E."/>
            <person name="Arick M.A. 2nd"/>
            <person name="Thrash A."/>
            <person name="Conover J.L."/>
            <person name="Sanders W.S."/>
            <person name="Peterson D.G."/>
            <person name="Frelichowski J.E."/>
            <person name="Scheffler J.A."/>
            <person name="Scheffler B.E."/>
            <person name="Wendel J.F."/>
        </authorList>
    </citation>
    <scope>NUCLEOTIDE SEQUENCE [LARGE SCALE GENOMIC DNA]</scope>
    <source>
        <strain evidence="3">185</strain>
        <tissue evidence="3">Leaf</tissue>
    </source>
</reference>
<evidence type="ECO:0000259" key="2">
    <source>
        <dbReference type="PROSITE" id="PS50828"/>
    </source>
</evidence>
<dbReference type="EMBL" id="JABFAA010000009">
    <property type="protein sequence ID" value="MBA0690427.1"/>
    <property type="molecule type" value="Genomic_DNA"/>
</dbReference>
<evidence type="ECO:0000256" key="1">
    <source>
        <dbReference type="SAM" id="MobiDB-lite"/>
    </source>
</evidence>
<feature type="domain" description="Smr" evidence="2">
    <location>
        <begin position="496"/>
        <end position="578"/>
    </location>
</feature>
<protein>
    <recommendedName>
        <fullName evidence="2">Smr domain-containing protein</fullName>
    </recommendedName>
</protein>
<dbReference type="PROSITE" id="PS50828">
    <property type="entry name" value="SMR"/>
    <property type="match status" value="1"/>
</dbReference>
<feature type="region of interest" description="Disordered" evidence="1">
    <location>
        <begin position="1"/>
        <end position="52"/>
    </location>
</feature>
<feature type="compositionally biased region" description="Polar residues" evidence="1">
    <location>
        <begin position="1"/>
        <end position="26"/>
    </location>
</feature>
<dbReference type="InterPro" id="IPR041806">
    <property type="entry name" value="CID5/6/7_CUE"/>
</dbReference>
<name>A0A7J8XSY0_GOSAI</name>
<dbReference type="CDD" id="cd14371">
    <property type="entry name" value="CUE_CID7_like"/>
    <property type="match status" value="1"/>
</dbReference>
<organism evidence="3 4">
    <name type="scientific">Gossypium aridum</name>
    <name type="common">American cotton</name>
    <name type="synonym">Erioxylum aridum</name>
    <dbReference type="NCBI Taxonomy" id="34290"/>
    <lineage>
        <taxon>Eukaryota</taxon>
        <taxon>Viridiplantae</taxon>
        <taxon>Streptophyta</taxon>
        <taxon>Embryophyta</taxon>
        <taxon>Tracheophyta</taxon>
        <taxon>Spermatophyta</taxon>
        <taxon>Magnoliopsida</taxon>
        <taxon>eudicotyledons</taxon>
        <taxon>Gunneridae</taxon>
        <taxon>Pentapetalae</taxon>
        <taxon>rosids</taxon>
        <taxon>malvids</taxon>
        <taxon>Malvales</taxon>
        <taxon>Malvaceae</taxon>
        <taxon>Malvoideae</taxon>
        <taxon>Gossypium</taxon>
    </lineage>
</organism>
<dbReference type="SUPFAM" id="SSF160443">
    <property type="entry name" value="SMR domain-like"/>
    <property type="match status" value="1"/>
</dbReference>
<dbReference type="SMART" id="SM00463">
    <property type="entry name" value="SMR"/>
    <property type="match status" value="1"/>
</dbReference>
<proteinExistence type="predicted"/>
<sequence>MSLSKKGTQISDAKSNVPNKATTLNPNAAEFVPFSLRSPSSSGSTRAAATATFSTSGTVGKAVLDRSGSSVSNNSDDEAHQFWRHQLPDDITPDFKVINEDDSQSMEPGSLSLAGLSLHDGSEASRFPASAAGGYVFGDQQELLHQYGNGNNLDEKFRYPSSSYGEEPISASFLNLPLKPWDEQLVNSDQLIGNGREGQLYDGNSRHAFASDILGEHTNINDTEMNHVDFLASQFPGFAAESLAEVYFANGCDLNLTIEMLTQLELQVDGGFNQNLNSKTLSAPNLSTMDFPALTVSDGQNGPPKYTGDDLQHSASTYRSSDKDNLLMFKTSSSLPSRGAIDFASAVRKMASQDSGMWKYDRNGSADSTGGSSRSSNGSANSYSAAPGRGVYANRLQTRGSARSAPVWLETGDAVGNLYSELREEARDHARLRNAYFEQARQAFLIGNKALAKELSVKGQMHNMHMKAAHGKAQESIYHQRNPVPLENFRGQERMIDLHGLHVSEALHMLKHELSVLRSTARAADQRLQVYICVGTGHHTRGSRTPARLPVAVQRYLLEEEGLDYTEPQPGLLRVVIY</sequence>
<feature type="compositionally biased region" description="Low complexity" evidence="1">
    <location>
        <begin position="365"/>
        <end position="386"/>
    </location>
</feature>
<feature type="compositionally biased region" description="Low complexity" evidence="1">
    <location>
        <begin position="33"/>
        <end position="52"/>
    </location>
</feature>
<evidence type="ECO:0000313" key="4">
    <source>
        <dbReference type="Proteomes" id="UP000593577"/>
    </source>
</evidence>
<dbReference type="InterPro" id="IPR053242">
    <property type="entry name" value="PAM2-like_domain"/>
</dbReference>
<accession>A0A7J8XSY0</accession>
<evidence type="ECO:0000313" key="3">
    <source>
        <dbReference type="EMBL" id="MBA0690427.1"/>
    </source>
</evidence>
<dbReference type="Pfam" id="PF08590">
    <property type="entry name" value="DUF1771"/>
    <property type="match status" value="1"/>
</dbReference>
<feature type="region of interest" description="Disordered" evidence="1">
    <location>
        <begin position="357"/>
        <end position="387"/>
    </location>
</feature>
<dbReference type="InterPro" id="IPR002625">
    <property type="entry name" value="Smr_dom"/>
</dbReference>
<dbReference type="SMART" id="SM01162">
    <property type="entry name" value="DUF1771"/>
    <property type="match status" value="1"/>
</dbReference>
<feature type="region of interest" description="Disordered" evidence="1">
    <location>
        <begin position="293"/>
        <end position="319"/>
    </location>
</feature>
<dbReference type="Gene3D" id="3.30.1370.110">
    <property type="match status" value="1"/>
</dbReference>
<keyword evidence="4" id="KW-1185">Reference proteome</keyword>
<gene>
    <name evidence="3" type="ORF">Goari_008102</name>
</gene>
<dbReference type="InterPro" id="IPR013899">
    <property type="entry name" value="DUF1771"/>
</dbReference>
<dbReference type="InterPro" id="IPR036063">
    <property type="entry name" value="Smr_dom_sf"/>
</dbReference>